<dbReference type="InterPro" id="IPR056599">
    <property type="entry name" value="AAA_lid_fung"/>
</dbReference>
<feature type="compositionally biased region" description="Basic and acidic residues" evidence="1">
    <location>
        <begin position="79"/>
        <end position="89"/>
    </location>
</feature>
<feature type="compositionally biased region" description="Polar residues" evidence="1">
    <location>
        <begin position="907"/>
        <end position="927"/>
    </location>
</feature>
<sequence length="952" mass="107951">MKEVLARLEGSWSDQEHEEGIQKPAISQVPNAGPQTESINTHDVPPADIPAASDQSAEDGRPEAGQIDEPDDDEISSVRSDHDSTKDRMNQVMDSVEALRDMRCYVEFVDKEIMPHYNSLKGAEARKVAFHDLWCLYDVGGLVYAPLTSGENDSYQDIWRVYRVRTANPYISYHPPWQGPSDEFDVDPNASFHLFCYHIGHDGTSYGAVRRKFEIESFPGERDIRSLDAYPLRFIENHEILLGALKDQGRRYQHAFNEPNQSYNNWSLAMNPEEDSSSDSDSDDNRRKKKKRQASHPVLSEFIESQVIVDLDEAFRAKPSWRPKFHKPTISKYSSVESQHDRYPKQIWHDKSRRKLSYSMPELIQFEDGVDLKRRRENILNADSFLHNRAKGSRWERTSYNFMDLRDEDLALLPRRLFAYTLRERKFVAIDVNYLRPIRREEGVFARLMIWKDYKDIVRGLVSSHFQKKELERLYSSNAIEGLSQDLIQGKGKGLVLLLHGAPGVGKTATAEAVAMENNKPLFAITCGDLGLTASEVESSLTDMFRLAHKWDCVLLLDEADVFLSQRSRFDMKRNALVSVFLRVLEYYNGLLFLTTNRVGTIDEAFKSRIHLSLYYPPLDLTQTREIFRLNINKLRDIERQRFQLTAKPELVIKEDDIIRFAEEHYNNPVDALGRWNGRQIRNAFQIASGLAYYHFATQSQASTGPEDTPQGAPVLDSSLFQKVQHATQNFDKYMRETRGWTDADLSHLLGERADHMRNDRFPQAFAPSTQQTVPDVFGEPHQTGSAGHGGHPSGSAYMPGHPQGGSFPHTPATPGSFAQHEAGATQRPSYMTPQQNLHPQRAADSSSQFMSVPFHAQAQTQQLHPNAQVSQGSRFSPAPAARSPVYGTSSTPQRNTGYGVPHTGSPYASGTQAGQSQWHAAHSQNMAGWASHLPGGPQMRSHESEEEQNLY</sequence>
<dbReference type="InterPro" id="IPR003959">
    <property type="entry name" value="ATPase_AAA_core"/>
</dbReference>
<dbReference type="PANTHER" id="PTHR46411">
    <property type="entry name" value="FAMILY ATPASE, PUTATIVE-RELATED"/>
    <property type="match status" value="1"/>
</dbReference>
<evidence type="ECO:0000256" key="1">
    <source>
        <dbReference type="SAM" id="MobiDB-lite"/>
    </source>
</evidence>
<feature type="compositionally biased region" description="Polar residues" evidence="1">
    <location>
        <begin position="887"/>
        <end position="897"/>
    </location>
</feature>
<gene>
    <name evidence="3" type="ORF">Daus18300_008658</name>
</gene>
<dbReference type="Pfam" id="PF22942">
    <property type="entry name" value="DUF7025"/>
    <property type="match status" value="1"/>
</dbReference>
<organism evidence="3 4">
    <name type="scientific">Diaporthe australafricana</name>
    <dbReference type="NCBI Taxonomy" id="127596"/>
    <lineage>
        <taxon>Eukaryota</taxon>
        <taxon>Fungi</taxon>
        <taxon>Dikarya</taxon>
        <taxon>Ascomycota</taxon>
        <taxon>Pezizomycotina</taxon>
        <taxon>Sordariomycetes</taxon>
        <taxon>Sordariomycetidae</taxon>
        <taxon>Diaporthales</taxon>
        <taxon>Diaporthaceae</taxon>
        <taxon>Diaporthe</taxon>
    </lineage>
</organism>
<feature type="region of interest" description="Disordered" evidence="1">
    <location>
        <begin position="263"/>
        <end position="296"/>
    </location>
</feature>
<proteinExistence type="predicted"/>
<feature type="compositionally biased region" description="Polar residues" evidence="1">
    <location>
        <begin position="827"/>
        <end position="851"/>
    </location>
</feature>
<dbReference type="Gene3D" id="3.40.50.300">
    <property type="entry name" value="P-loop containing nucleotide triphosphate hydrolases"/>
    <property type="match status" value="1"/>
</dbReference>
<dbReference type="SUPFAM" id="SSF52540">
    <property type="entry name" value="P-loop containing nucleoside triphosphate hydrolases"/>
    <property type="match status" value="1"/>
</dbReference>
<feature type="domain" description="AAA+ ATPase" evidence="2">
    <location>
        <begin position="493"/>
        <end position="620"/>
    </location>
</feature>
<name>A0ABR3WHI0_9PEZI</name>
<protein>
    <recommendedName>
        <fullName evidence="2">AAA+ ATPase domain-containing protein</fullName>
    </recommendedName>
</protein>
<evidence type="ECO:0000259" key="2">
    <source>
        <dbReference type="SMART" id="SM00382"/>
    </source>
</evidence>
<feature type="region of interest" description="Disordered" evidence="1">
    <location>
        <begin position="768"/>
        <end position="952"/>
    </location>
</feature>
<dbReference type="SMART" id="SM00382">
    <property type="entry name" value="AAA"/>
    <property type="match status" value="1"/>
</dbReference>
<dbReference type="InterPro" id="IPR054289">
    <property type="entry name" value="DUF7025"/>
</dbReference>
<accession>A0ABR3WHI0</accession>
<dbReference type="Pfam" id="PF23232">
    <property type="entry name" value="AAA_lid_13"/>
    <property type="match status" value="1"/>
</dbReference>
<dbReference type="InterPro" id="IPR003593">
    <property type="entry name" value="AAA+_ATPase"/>
</dbReference>
<dbReference type="Proteomes" id="UP001583177">
    <property type="component" value="Unassembled WGS sequence"/>
</dbReference>
<dbReference type="PANTHER" id="PTHR46411:SF3">
    <property type="entry name" value="AAA+ ATPASE DOMAIN-CONTAINING PROTEIN"/>
    <property type="match status" value="1"/>
</dbReference>
<dbReference type="Pfam" id="PF00004">
    <property type="entry name" value="AAA"/>
    <property type="match status" value="1"/>
</dbReference>
<reference evidence="3 4" key="1">
    <citation type="journal article" date="2024" name="IMA Fungus">
        <title>IMA Genome - F19 : A genome assembly and annotation guide to empower mycologists, including annotated draft genome sequences of Ceratocystis pirilliformis, Diaporthe australafricana, Fusarium ophioides, Paecilomyces lecythidis, and Sporothrix stenoceras.</title>
        <authorList>
            <person name="Aylward J."/>
            <person name="Wilson A.M."/>
            <person name="Visagie C.M."/>
            <person name="Spraker J."/>
            <person name="Barnes I."/>
            <person name="Buitendag C."/>
            <person name="Ceriani C."/>
            <person name="Del Mar Angel L."/>
            <person name="du Plessis D."/>
            <person name="Fuchs T."/>
            <person name="Gasser K."/>
            <person name="Kramer D."/>
            <person name="Li W."/>
            <person name="Munsamy K."/>
            <person name="Piso A."/>
            <person name="Price J.L."/>
            <person name="Sonnekus B."/>
            <person name="Thomas C."/>
            <person name="van der Nest A."/>
            <person name="van Dijk A."/>
            <person name="van Heerden A."/>
            <person name="van Vuuren N."/>
            <person name="Yilmaz N."/>
            <person name="Duong T.A."/>
            <person name="van der Merwe N.A."/>
            <person name="Wingfield M.J."/>
            <person name="Wingfield B.D."/>
        </authorList>
    </citation>
    <scope>NUCLEOTIDE SEQUENCE [LARGE SCALE GENOMIC DNA]</scope>
    <source>
        <strain evidence="3 4">CMW 18300</strain>
    </source>
</reference>
<feature type="compositionally biased region" description="Acidic residues" evidence="1">
    <location>
        <begin position="272"/>
        <end position="282"/>
    </location>
</feature>
<feature type="region of interest" description="Disordered" evidence="1">
    <location>
        <begin position="1"/>
        <end position="89"/>
    </location>
</feature>
<feature type="compositionally biased region" description="Polar residues" evidence="1">
    <location>
        <begin position="28"/>
        <end position="41"/>
    </location>
</feature>
<dbReference type="CDD" id="cd19481">
    <property type="entry name" value="RecA-like_protease"/>
    <property type="match status" value="1"/>
</dbReference>
<feature type="compositionally biased region" description="Polar residues" evidence="1">
    <location>
        <begin position="858"/>
        <end position="875"/>
    </location>
</feature>
<evidence type="ECO:0000313" key="4">
    <source>
        <dbReference type="Proteomes" id="UP001583177"/>
    </source>
</evidence>
<comment type="caution">
    <text evidence="3">The sequence shown here is derived from an EMBL/GenBank/DDBJ whole genome shotgun (WGS) entry which is preliminary data.</text>
</comment>
<dbReference type="EMBL" id="JAWRVE010000083">
    <property type="protein sequence ID" value="KAL1861690.1"/>
    <property type="molecule type" value="Genomic_DNA"/>
</dbReference>
<evidence type="ECO:0000313" key="3">
    <source>
        <dbReference type="EMBL" id="KAL1861690.1"/>
    </source>
</evidence>
<feature type="compositionally biased region" description="Acidic residues" evidence="1">
    <location>
        <begin position="66"/>
        <end position="75"/>
    </location>
</feature>
<keyword evidence="4" id="KW-1185">Reference proteome</keyword>
<dbReference type="InterPro" id="IPR027417">
    <property type="entry name" value="P-loop_NTPase"/>
</dbReference>